<reference evidence="1 2" key="1">
    <citation type="submission" date="2018-02" db="EMBL/GenBank/DDBJ databases">
        <title>Draft genome of wild Prunus yedoensis var. nudiflora.</title>
        <authorList>
            <person name="Baek S."/>
            <person name="Kim J.-H."/>
            <person name="Choi K."/>
            <person name="Kim G.-B."/>
            <person name="Cho A."/>
            <person name="Jang H."/>
            <person name="Shin C.-H."/>
            <person name="Yu H.-J."/>
            <person name="Mun J.-H."/>
        </authorList>
    </citation>
    <scope>NUCLEOTIDE SEQUENCE [LARGE SCALE GENOMIC DNA]</scope>
    <source>
        <strain evidence="2">cv. Jeju island</strain>
        <tissue evidence="1">Leaf</tissue>
    </source>
</reference>
<name>A0A314Y9G2_PRUYE</name>
<proteinExistence type="predicted"/>
<dbReference type="OrthoDB" id="10464953at2759"/>
<accession>A0A314Y9G2</accession>
<dbReference type="Proteomes" id="UP000250321">
    <property type="component" value="Unassembled WGS sequence"/>
</dbReference>
<dbReference type="EMBL" id="PJQY01001475">
    <property type="protein sequence ID" value="PQQ02360.1"/>
    <property type="molecule type" value="Genomic_DNA"/>
</dbReference>
<keyword evidence="2" id="KW-1185">Reference proteome</keyword>
<comment type="caution">
    <text evidence="1">The sequence shown here is derived from an EMBL/GenBank/DDBJ whole genome shotgun (WGS) entry which is preliminary data.</text>
</comment>
<evidence type="ECO:0000313" key="2">
    <source>
        <dbReference type="Proteomes" id="UP000250321"/>
    </source>
</evidence>
<protein>
    <submittedName>
        <fullName evidence="1">Uncharacterized protein</fullName>
    </submittedName>
</protein>
<dbReference type="AlphaFoldDB" id="A0A314Y9G2"/>
<dbReference type="STRING" id="2094558.A0A314Y9G2"/>
<evidence type="ECO:0000313" key="1">
    <source>
        <dbReference type="EMBL" id="PQQ02360.1"/>
    </source>
</evidence>
<sequence length="111" mass="12735">MIRPVGNLVILPHSGSEVPEWFTFRNHFGDYDESKFDYIDDYGIRNYELPIEISWTENTNLVLCAVWEITESFVSVGVRMKFQELGCLTKIWEFPVNVSGGEIGADAYFSS</sequence>
<gene>
    <name evidence="1" type="ORF">Pyn_34919</name>
</gene>
<organism evidence="1 2">
    <name type="scientific">Prunus yedoensis var. nudiflora</name>
    <dbReference type="NCBI Taxonomy" id="2094558"/>
    <lineage>
        <taxon>Eukaryota</taxon>
        <taxon>Viridiplantae</taxon>
        <taxon>Streptophyta</taxon>
        <taxon>Embryophyta</taxon>
        <taxon>Tracheophyta</taxon>
        <taxon>Spermatophyta</taxon>
        <taxon>Magnoliopsida</taxon>
        <taxon>eudicotyledons</taxon>
        <taxon>Gunneridae</taxon>
        <taxon>Pentapetalae</taxon>
        <taxon>rosids</taxon>
        <taxon>fabids</taxon>
        <taxon>Rosales</taxon>
        <taxon>Rosaceae</taxon>
        <taxon>Amygdaloideae</taxon>
        <taxon>Amygdaleae</taxon>
        <taxon>Prunus</taxon>
    </lineage>
</organism>